<evidence type="ECO:0000313" key="3">
    <source>
        <dbReference type="Proteomes" id="UP000756921"/>
    </source>
</evidence>
<accession>A0A9P6G9M0</accession>
<protein>
    <submittedName>
        <fullName evidence="2">Uncharacterized protein</fullName>
    </submittedName>
</protein>
<dbReference type="Proteomes" id="UP000756921">
    <property type="component" value="Unassembled WGS sequence"/>
</dbReference>
<dbReference type="EMBL" id="WJXW01000014">
    <property type="protein sequence ID" value="KAF9730370.1"/>
    <property type="molecule type" value="Genomic_DNA"/>
</dbReference>
<feature type="chain" id="PRO_5040411709" evidence="1">
    <location>
        <begin position="26"/>
        <end position="213"/>
    </location>
</feature>
<reference evidence="2" key="1">
    <citation type="journal article" date="2020" name="Mol. Plant Microbe Interact.">
        <title>Genome Sequence of the Biocontrol Agent Coniothyrium minitans strain Conio (IMI 134523).</title>
        <authorList>
            <person name="Patel D."/>
            <person name="Shittu T.A."/>
            <person name="Baroncelli R."/>
            <person name="Muthumeenakshi S."/>
            <person name="Osborne T.H."/>
            <person name="Janganan T.K."/>
            <person name="Sreenivasaprasad S."/>
        </authorList>
    </citation>
    <scope>NUCLEOTIDE SEQUENCE</scope>
    <source>
        <strain evidence="2">Conio</strain>
    </source>
</reference>
<gene>
    <name evidence="2" type="ORF">PMIN01_11239</name>
</gene>
<name>A0A9P6G9M0_9PLEO</name>
<sequence length="213" mass="24466">MASFAFSRILLNLVAFLGLFQCAFGHFDVFRIDLSTYDPQWARHHEWDIPSNTTVTGESRNGTFADVYSAAGTMKDTYWIVLPHTWVCSQVLDARHVGDRNDVSGNKIGVRCRGDGCESDHSTDKIDLIEMHWSNKPLYHWTLYKDKLDQNQHQILWGINGKTYGACEKIGTPTHWTQCYDHPPNMGNTKTFFVHPKFKCWDAYDWTQINGAS</sequence>
<evidence type="ECO:0000256" key="1">
    <source>
        <dbReference type="SAM" id="SignalP"/>
    </source>
</evidence>
<dbReference type="AlphaFoldDB" id="A0A9P6G9M0"/>
<dbReference type="OrthoDB" id="3770142at2759"/>
<feature type="signal peptide" evidence="1">
    <location>
        <begin position="1"/>
        <end position="25"/>
    </location>
</feature>
<proteinExistence type="predicted"/>
<comment type="caution">
    <text evidence="2">The sequence shown here is derived from an EMBL/GenBank/DDBJ whole genome shotgun (WGS) entry which is preliminary data.</text>
</comment>
<evidence type="ECO:0000313" key="2">
    <source>
        <dbReference type="EMBL" id="KAF9730370.1"/>
    </source>
</evidence>
<keyword evidence="3" id="KW-1185">Reference proteome</keyword>
<keyword evidence="1" id="KW-0732">Signal</keyword>
<organism evidence="2 3">
    <name type="scientific">Paraphaeosphaeria minitans</name>
    <dbReference type="NCBI Taxonomy" id="565426"/>
    <lineage>
        <taxon>Eukaryota</taxon>
        <taxon>Fungi</taxon>
        <taxon>Dikarya</taxon>
        <taxon>Ascomycota</taxon>
        <taxon>Pezizomycotina</taxon>
        <taxon>Dothideomycetes</taxon>
        <taxon>Pleosporomycetidae</taxon>
        <taxon>Pleosporales</taxon>
        <taxon>Massarineae</taxon>
        <taxon>Didymosphaeriaceae</taxon>
        <taxon>Paraphaeosphaeria</taxon>
    </lineage>
</organism>